<reference evidence="3" key="1">
    <citation type="journal article" date="2019" name="Int. J. Syst. Evol. Microbiol.">
        <title>The Global Catalogue of Microorganisms (GCM) 10K type strain sequencing project: providing services to taxonomists for standard genome sequencing and annotation.</title>
        <authorList>
            <consortium name="The Broad Institute Genomics Platform"/>
            <consortium name="The Broad Institute Genome Sequencing Center for Infectious Disease"/>
            <person name="Wu L."/>
            <person name="Ma J."/>
        </authorList>
    </citation>
    <scope>NUCLEOTIDE SEQUENCE [LARGE SCALE GENOMIC DNA]</scope>
    <source>
        <strain evidence="3">JCM 16902</strain>
    </source>
</reference>
<dbReference type="SUPFAM" id="SSF109854">
    <property type="entry name" value="DinB/YfiT-like putative metalloenzymes"/>
    <property type="match status" value="1"/>
</dbReference>
<evidence type="ECO:0000313" key="3">
    <source>
        <dbReference type="Proteomes" id="UP001501074"/>
    </source>
</evidence>
<evidence type="ECO:0000313" key="2">
    <source>
        <dbReference type="EMBL" id="GAA3606390.1"/>
    </source>
</evidence>
<sequence length="200" mass="22105">MTSYGAAADAGGGPSRDPTEAEMSITEITGNGTGQETTELLETLAERRQFFRHTVRNLSHEQVTARHTASELTLAGLVKHVSEMEEKWVDFIVEGPSRMALPENWQTDPTFWENGWKLLEGETLESTLAHYEKVAAHTEEVVRGLPDLDLSHPLPEAPWFAPGASWSARRVLLHLIGETAQHAGHADIIRETIDGQKTMG</sequence>
<comment type="caution">
    <text evidence="2">The sequence shown here is derived from an EMBL/GenBank/DDBJ whole genome shotgun (WGS) entry which is preliminary data.</text>
</comment>
<evidence type="ECO:0000256" key="1">
    <source>
        <dbReference type="SAM" id="MobiDB-lite"/>
    </source>
</evidence>
<name>A0ABP6ZHJ8_9ACTN</name>
<organism evidence="2 3">
    <name type="scientific">Kineosporia mesophila</name>
    <dbReference type="NCBI Taxonomy" id="566012"/>
    <lineage>
        <taxon>Bacteria</taxon>
        <taxon>Bacillati</taxon>
        <taxon>Actinomycetota</taxon>
        <taxon>Actinomycetes</taxon>
        <taxon>Kineosporiales</taxon>
        <taxon>Kineosporiaceae</taxon>
        <taxon>Kineosporia</taxon>
    </lineage>
</organism>
<dbReference type="Pfam" id="PF04978">
    <property type="entry name" value="MST"/>
    <property type="match status" value="1"/>
</dbReference>
<proteinExistence type="predicted"/>
<protein>
    <submittedName>
        <fullName evidence="2">DinB family protein</fullName>
    </submittedName>
</protein>
<accession>A0ABP6ZHJ8</accession>
<feature type="region of interest" description="Disordered" evidence="1">
    <location>
        <begin position="1"/>
        <end position="20"/>
    </location>
</feature>
<keyword evidence="3" id="KW-1185">Reference proteome</keyword>
<dbReference type="InterPro" id="IPR034660">
    <property type="entry name" value="DinB/YfiT-like"/>
</dbReference>
<dbReference type="InterPro" id="IPR007061">
    <property type="entry name" value="MST-like"/>
</dbReference>
<dbReference type="Gene3D" id="1.20.120.450">
    <property type="entry name" value="dinb family like domain"/>
    <property type="match status" value="1"/>
</dbReference>
<dbReference type="EMBL" id="BAAAZO010000003">
    <property type="protein sequence ID" value="GAA3606390.1"/>
    <property type="molecule type" value="Genomic_DNA"/>
</dbReference>
<gene>
    <name evidence="2" type="ORF">GCM10022223_22840</name>
</gene>
<dbReference type="Proteomes" id="UP001501074">
    <property type="component" value="Unassembled WGS sequence"/>
</dbReference>